<organism evidence="2 3">
    <name type="scientific">Saccoglossus kowalevskii</name>
    <name type="common">Acorn worm</name>
    <dbReference type="NCBI Taxonomy" id="10224"/>
    <lineage>
        <taxon>Eukaryota</taxon>
        <taxon>Metazoa</taxon>
        <taxon>Hemichordata</taxon>
        <taxon>Enteropneusta</taxon>
        <taxon>Harrimaniidae</taxon>
        <taxon>Saccoglossus</taxon>
    </lineage>
</organism>
<dbReference type="InterPro" id="IPR010472">
    <property type="entry name" value="FH3_dom"/>
</dbReference>
<dbReference type="SUPFAM" id="SSF48371">
    <property type="entry name" value="ARM repeat"/>
    <property type="match status" value="1"/>
</dbReference>
<dbReference type="Pfam" id="PF06367">
    <property type="entry name" value="Drf_FH3"/>
    <property type="match status" value="1"/>
</dbReference>
<dbReference type="GeneID" id="102806629"/>
<name>A0ABM0MA58_SACKO</name>
<evidence type="ECO:0000313" key="3">
    <source>
        <dbReference type="RefSeq" id="XP_006816899.1"/>
    </source>
</evidence>
<feature type="domain" description="Formin FH3" evidence="1">
    <location>
        <begin position="1"/>
        <end position="95"/>
    </location>
</feature>
<evidence type="ECO:0000259" key="1">
    <source>
        <dbReference type="Pfam" id="PF06367"/>
    </source>
</evidence>
<dbReference type="Gene3D" id="1.10.238.150">
    <property type="entry name" value="Formin, FH3 diaphanous domain"/>
    <property type="match status" value="1"/>
</dbReference>
<proteinExistence type="predicted"/>
<dbReference type="InterPro" id="IPR051425">
    <property type="entry name" value="Formin_Homology"/>
</dbReference>
<reference evidence="3" key="1">
    <citation type="submission" date="2025-08" db="UniProtKB">
        <authorList>
            <consortium name="RefSeq"/>
        </authorList>
    </citation>
    <scope>IDENTIFICATION</scope>
    <source>
        <tissue evidence="3">Testes</tissue>
    </source>
</reference>
<dbReference type="PANTHER" id="PTHR45725:SF1">
    <property type="entry name" value="DISHEVELLED ASSOCIATED ACTIVATOR OF MORPHOGENESIS, ISOFORM D"/>
    <property type="match status" value="1"/>
</dbReference>
<accession>A0ABM0MA58</accession>
<feature type="non-terminal residue" evidence="3">
    <location>
        <position position="1"/>
    </location>
</feature>
<dbReference type="InterPro" id="IPR016024">
    <property type="entry name" value="ARM-type_fold"/>
</dbReference>
<evidence type="ECO:0000313" key="2">
    <source>
        <dbReference type="Proteomes" id="UP000694865"/>
    </source>
</evidence>
<dbReference type="Proteomes" id="UP000694865">
    <property type="component" value="Unplaced"/>
</dbReference>
<protein>
    <submittedName>
        <fullName evidence="3">Disheveled-associated activator of morphogenesis 1-like</fullName>
    </submittedName>
</protein>
<feature type="non-terminal residue" evidence="3">
    <location>
        <position position="122"/>
    </location>
</feature>
<keyword evidence="2" id="KW-1185">Reference proteome</keyword>
<gene>
    <name evidence="3" type="primary">LOC102806629</name>
</gene>
<sequence>HLDFFEMVRNEDERELSKRFDTVHIDTRSATSMFELLRKKLAHTAAYPHLLSLLEHFLLLPRNSSSAHYWMLIDRLVQQVVLQYENGEDPDVAPLELNTNQLMERMANEDEVLKKQSEEFEK</sequence>
<dbReference type="PANTHER" id="PTHR45725">
    <property type="entry name" value="FORMIN HOMOLOGY 2 FAMILY MEMBER"/>
    <property type="match status" value="1"/>
</dbReference>
<dbReference type="RefSeq" id="XP_006816899.1">
    <property type="nucleotide sequence ID" value="XM_006816836.1"/>
</dbReference>